<name>A0ABY4VGR7_9GAMM</name>
<evidence type="ECO:0000313" key="2">
    <source>
        <dbReference type="EMBL" id="USD23515.1"/>
    </source>
</evidence>
<proteinExistence type="predicted"/>
<protein>
    <recommendedName>
        <fullName evidence="4">DUF4149 domain-containing protein</fullName>
    </recommendedName>
</protein>
<dbReference type="Proteomes" id="UP001055658">
    <property type="component" value="Chromosome"/>
</dbReference>
<feature type="transmembrane region" description="Helical" evidence="1">
    <location>
        <begin position="12"/>
        <end position="32"/>
    </location>
</feature>
<evidence type="ECO:0008006" key="4">
    <source>
        <dbReference type="Google" id="ProtNLM"/>
    </source>
</evidence>
<feature type="transmembrane region" description="Helical" evidence="1">
    <location>
        <begin position="52"/>
        <end position="69"/>
    </location>
</feature>
<feature type="transmembrane region" description="Helical" evidence="1">
    <location>
        <begin position="120"/>
        <end position="140"/>
    </location>
</feature>
<organism evidence="2 3">
    <name type="scientific">Microbulbifer variabilis</name>
    <dbReference type="NCBI Taxonomy" id="266805"/>
    <lineage>
        <taxon>Bacteria</taxon>
        <taxon>Pseudomonadati</taxon>
        <taxon>Pseudomonadota</taxon>
        <taxon>Gammaproteobacteria</taxon>
        <taxon>Cellvibrionales</taxon>
        <taxon>Microbulbiferaceae</taxon>
        <taxon>Microbulbifer</taxon>
    </lineage>
</organism>
<evidence type="ECO:0000256" key="1">
    <source>
        <dbReference type="SAM" id="Phobius"/>
    </source>
</evidence>
<sequence length="141" mass="16110">MIFELVLVLNTIWFLMGFNVFSLRGKIFAKLVVPREHRDTPVFGILAESGKFLGGFNFSLALMSILLLVNHASFSGDIQRSILLFVFSVTHGSQFIYNLPVALKNRKGGGPWKVKGVMKFIFIMDFIMMMINLTLALWYWL</sequence>
<keyword evidence="1" id="KW-1133">Transmembrane helix</keyword>
<dbReference type="EMBL" id="CP092418">
    <property type="protein sequence ID" value="USD23515.1"/>
    <property type="molecule type" value="Genomic_DNA"/>
</dbReference>
<evidence type="ECO:0000313" key="3">
    <source>
        <dbReference type="Proteomes" id="UP001055658"/>
    </source>
</evidence>
<feature type="transmembrane region" description="Helical" evidence="1">
    <location>
        <begin position="81"/>
        <end position="99"/>
    </location>
</feature>
<gene>
    <name evidence="2" type="ORF">MJO52_10345</name>
</gene>
<keyword evidence="3" id="KW-1185">Reference proteome</keyword>
<keyword evidence="1" id="KW-0812">Transmembrane</keyword>
<reference evidence="2" key="1">
    <citation type="submission" date="2022-02" db="EMBL/GenBank/DDBJ databases">
        <title>Coral-associated bacteria.</title>
        <authorList>
            <person name="Tang K."/>
            <person name="Wang X."/>
        </authorList>
    </citation>
    <scope>NUCLEOTIDE SEQUENCE</scope>
    <source>
        <strain evidence="2">SCSIO 43006</strain>
    </source>
</reference>
<accession>A0ABY4VGR7</accession>
<dbReference type="RefSeq" id="WP_252085860.1">
    <property type="nucleotide sequence ID" value="NZ_CP092418.1"/>
</dbReference>
<keyword evidence="1" id="KW-0472">Membrane</keyword>